<evidence type="ECO:0000256" key="4">
    <source>
        <dbReference type="ARBA" id="ARBA00022729"/>
    </source>
</evidence>
<dbReference type="InterPro" id="IPR039465">
    <property type="entry name" value="IL-17_rcpt-like"/>
</dbReference>
<dbReference type="Proteomes" id="UP000221080">
    <property type="component" value="Chromosome 5"/>
</dbReference>
<dbReference type="PANTHER" id="PTHR15583">
    <property type="entry name" value="INTERLEUKIN-17 RECEPTOR"/>
    <property type="match status" value="1"/>
</dbReference>
<accession>A0A2D0R098</accession>
<dbReference type="PANTHER" id="PTHR15583:SF11">
    <property type="entry name" value="INTERLEUKIN-17 RECEPTOR B"/>
    <property type="match status" value="1"/>
</dbReference>
<dbReference type="STRING" id="7998.ENSIPUP00000036402"/>
<evidence type="ECO:0000259" key="11">
    <source>
        <dbReference type="PROSITE" id="PS51534"/>
    </source>
</evidence>
<dbReference type="InterPro" id="IPR038683">
    <property type="entry name" value="IL17RA/B_FnIII-like_1_sf"/>
</dbReference>
<proteinExistence type="predicted"/>
<protein>
    <submittedName>
        <fullName evidence="13">Interleukin-17 receptor B</fullName>
    </submittedName>
</protein>
<evidence type="ECO:0000256" key="8">
    <source>
        <dbReference type="ARBA" id="ARBA00023180"/>
    </source>
</evidence>
<gene>
    <name evidence="13" type="primary">LOC108265840</name>
</gene>
<dbReference type="Gene3D" id="2.60.40.2150">
    <property type="entry name" value="Interleukin-17 receptor A/B, fibronectin-III-like domain 2"/>
    <property type="match status" value="1"/>
</dbReference>
<keyword evidence="6 9" id="KW-0472">Membrane</keyword>
<organism evidence="12 13">
    <name type="scientific">Ictalurus punctatus</name>
    <name type="common">Channel catfish</name>
    <name type="synonym">Silurus punctatus</name>
    <dbReference type="NCBI Taxonomy" id="7998"/>
    <lineage>
        <taxon>Eukaryota</taxon>
        <taxon>Metazoa</taxon>
        <taxon>Chordata</taxon>
        <taxon>Craniata</taxon>
        <taxon>Vertebrata</taxon>
        <taxon>Euteleostomi</taxon>
        <taxon>Actinopterygii</taxon>
        <taxon>Neopterygii</taxon>
        <taxon>Teleostei</taxon>
        <taxon>Ostariophysi</taxon>
        <taxon>Siluriformes</taxon>
        <taxon>Ictaluridae</taxon>
        <taxon>Ictalurus</taxon>
    </lineage>
</organism>
<dbReference type="GO" id="GO:0005886">
    <property type="term" value="C:plasma membrane"/>
    <property type="evidence" value="ECO:0007669"/>
    <property type="project" value="UniProtKB-SubCell"/>
</dbReference>
<dbReference type="GO" id="GO:0030368">
    <property type="term" value="F:interleukin-17 receptor activity"/>
    <property type="evidence" value="ECO:0007669"/>
    <property type="project" value="InterPro"/>
</dbReference>
<sequence length="552" mass="62365">MWLFVDSHIPAMELLVSIRSVFCLCLLHLAAADTSALNIVVTCTKTNDLNPDECWTPCKPNPSPLHDLKVQLTSLNGAPASLALNITWSIYIDGSIQSITGTWIKVNTVRYRCGYQPPFTSKQVHTGDLKQLWFNFTATDVNIEPSHSYQVDVYNLPPALPDMQSRYSKQAKIQAPECDDERMKDHSTCLNTALPTPTDGSMQLYEHWNIAAVQMKDEIQVKFDSHMKSEMYEIRLRRKTHILSFAKVTVNGEIQTLKANLNYSGPCDNLTIWITPFFEHCGFTCKSVYHNVTCQAAPREGPKEWEPSVLLISIVCAVAIILLFICHFWRLRMRSGYFKHGLDTAKSVGVLMVYPAVDSVFQNAVMTIADLLQSHRELNVIIDMWQRGSLAEQGPLRWLNTQVGCAEKVLIILPPQYAEFRNDTACLNSNMASVITDYTVPASACELFSLALNLVASCAHDPQQYHKFLVVHLEHGRHRSTIPVELRGCKAIILPRDLEKLYQLSTKQGVTISRCRSEPYCCKETTQKVRDAVQQLDKRNGLSYQGRKQAPK</sequence>
<evidence type="ECO:0000256" key="6">
    <source>
        <dbReference type="ARBA" id="ARBA00023136"/>
    </source>
</evidence>
<feature type="chain" id="PRO_5012632735" evidence="10">
    <location>
        <begin position="33"/>
        <end position="552"/>
    </location>
</feature>
<reference evidence="13" key="2">
    <citation type="submission" date="2025-08" db="UniProtKB">
        <authorList>
            <consortium name="RefSeq"/>
        </authorList>
    </citation>
    <scope>IDENTIFICATION</scope>
    <source>
        <tissue evidence="13">Blood</tissue>
    </source>
</reference>
<comment type="subcellular location">
    <subcellularLocation>
        <location evidence="1">Cell membrane</location>
        <topology evidence="1">Single-pass type I membrane protein</topology>
    </subcellularLocation>
</comment>
<feature type="transmembrane region" description="Helical" evidence="9">
    <location>
        <begin position="309"/>
        <end position="329"/>
    </location>
</feature>
<name>A0A2D0R098_ICTPU</name>
<dbReference type="KEGG" id="ipu:108265840"/>
<keyword evidence="5 9" id="KW-1133">Transmembrane helix</keyword>
<keyword evidence="8" id="KW-0325">Glycoprotein</keyword>
<dbReference type="RefSeq" id="XP_017324072.1">
    <property type="nucleotide sequence ID" value="XM_017468583.3"/>
</dbReference>
<dbReference type="InterPro" id="IPR043046">
    <property type="entry name" value="IL17RA/B_FnIII-like_2_sf"/>
</dbReference>
<evidence type="ECO:0000313" key="13">
    <source>
        <dbReference type="RefSeq" id="XP_017324072.1"/>
    </source>
</evidence>
<evidence type="ECO:0000256" key="2">
    <source>
        <dbReference type="ARBA" id="ARBA00022475"/>
    </source>
</evidence>
<evidence type="ECO:0000256" key="5">
    <source>
        <dbReference type="ARBA" id="ARBA00022989"/>
    </source>
</evidence>
<dbReference type="Gene3D" id="2.60.40.2160">
    <property type="entry name" value="Interleukin-17 receptor A/B, fibronectin-III-like domain 1"/>
    <property type="match status" value="1"/>
</dbReference>
<dbReference type="Pfam" id="PF08357">
    <property type="entry name" value="SEFIR"/>
    <property type="match status" value="1"/>
</dbReference>
<keyword evidence="3 9" id="KW-0812">Transmembrane</keyword>
<reference evidence="12" key="1">
    <citation type="journal article" date="2016" name="Nat. Commun.">
        <title>The channel catfish genome sequence provides insights into the evolution of scale formation in teleosts.</title>
        <authorList>
            <person name="Liu Z."/>
            <person name="Liu S."/>
            <person name="Yao J."/>
            <person name="Bao L."/>
            <person name="Zhang J."/>
            <person name="Li Y."/>
            <person name="Jiang C."/>
            <person name="Sun L."/>
            <person name="Wang R."/>
            <person name="Zhang Y."/>
            <person name="Zhou T."/>
            <person name="Zeng Q."/>
            <person name="Fu Q."/>
            <person name="Gao S."/>
            <person name="Li N."/>
            <person name="Koren S."/>
            <person name="Jiang Y."/>
            <person name="Zimin A."/>
            <person name="Xu P."/>
            <person name="Phillippy A.M."/>
            <person name="Geng X."/>
            <person name="Song L."/>
            <person name="Sun F."/>
            <person name="Li C."/>
            <person name="Wang X."/>
            <person name="Chen A."/>
            <person name="Jin Y."/>
            <person name="Yuan Z."/>
            <person name="Yang Y."/>
            <person name="Tan S."/>
            <person name="Peatman E."/>
            <person name="Lu J."/>
            <person name="Qin Z."/>
            <person name="Dunham R."/>
            <person name="Li Z."/>
            <person name="Sonstegard T."/>
            <person name="Feng J."/>
            <person name="Danzmann R.G."/>
            <person name="Schroeder S."/>
            <person name="Scheffler B."/>
            <person name="Duke M.V."/>
            <person name="Ballard L."/>
            <person name="Kucuktas H."/>
            <person name="Kaltenboeck L."/>
            <person name="Liu H."/>
            <person name="Armbruster J."/>
            <person name="Xie Y."/>
            <person name="Kirby M.L."/>
            <person name="Tian Y."/>
            <person name="Flanagan M.E."/>
            <person name="Mu W."/>
            <person name="Waldbieser G.C."/>
        </authorList>
    </citation>
    <scope>NUCLEOTIDE SEQUENCE [LARGE SCALE GENOMIC DNA]</scope>
    <source>
        <strain evidence="12">SDA103</strain>
    </source>
</reference>
<dbReference type="PROSITE" id="PS51534">
    <property type="entry name" value="SEFIR"/>
    <property type="match status" value="1"/>
</dbReference>
<evidence type="ECO:0000256" key="1">
    <source>
        <dbReference type="ARBA" id="ARBA00004251"/>
    </source>
</evidence>
<dbReference type="Gene3D" id="3.40.50.11530">
    <property type="match status" value="1"/>
</dbReference>
<dbReference type="InterPro" id="IPR032356">
    <property type="entry name" value="IL17R_A/B_N"/>
</dbReference>
<dbReference type="Pfam" id="PF16556">
    <property type="entry name" value="IL17R_fnIII_D1"/>
    <property type="match status" value="1"/>
</dbReference>
<keyword evidence="12" id="KW-1185">Reference proteome</keyword>
<keyword evidence="7 13" id="KW-0675">Receptor</keyword>
<evidence type="ECO:0000256" key="9">
    <source>
        <dbReference type="SAM" id="Phobius"/>
    </source>
</evidence>
<dbReference type="OrthoDB" id="8963084at2759"/>
<evidence type="ECO:0000256" key="10">
    <source>
        <dbReference type="SAM" id="SignalP"/>
    </source>
</evidence>
<feature type="domain" description="SEFIR" evidence="11">
    <location>
        <begin position="347"/>
        <end position="503"/>
    </location>
</feature>
<keyword evidence="2" id="KW-1003">Cell membrane</keyword>
<keyword evidence="4 10" id="KW-0732">Signal</keyword>
<dbReference type="InterPro" id="IPR013568">
    <property type="entry name" value="SEFIR_dom"/>
</dbReference>
<dbReference type="GeneID" id="108265840"/>
<evidence type="ECO:0000313" key="12">
    <source>
        <dbReference type="Proteomes" id="UP000221080"/>
    </source>
</evidence>
<evidence type="ECO:0000256" key="7">
    <source>
        <dbReference type="ARBA" id="ARBA00023170"/>
    </source>
</evidence>
<feature type="signal peptide" evidence="10">
    <location>
        <begin position="1"/>
        <end position="32"/>
    </location>
</feature>
<dbReference type="AlphaFoldDB" id="A0A2D0R098"/>
<evidence type="ECO:0000256" key="3">
    <source>
        <dbReference type="ARBA" id="ARBA00022692"/>
    </source>
</evidence>